<dbReference type="RefSeq" id="WP_146781595.1">
    <property type="nucleotide sequence ID" value="NZ_CP042434.1"/>
</dbReference>
<evidence type="ECO:0000256" key="6">
    <source>
        <dbReference type="ARBA" id="ARBA00022729"/>
    </source>
</evidence>
<dbReference type="GO" id="GO:0015344">
    <property type="term" value="F:siderophore uptake transmembrane transporter activity"/>
    <property type="evidence" value="ECO:0007669"/>
    <property type="project" value="TreeGrafter"/>
</dbReference>
<evidence type="ECO:0000256" key="7">
    <source>
        <dbReference type="ARBA" id="ARBA00023004"/>
    </source>
</evidence>
<evidence type="ECO:0000256" key="2">
    <source>
        <dbReference type="ARBA" id="ARBA00022448"/>
    </source>
</evidence>
<keyword evidence="3 12" id="KW-1134">Transmembrane beta strand</keyword>
<keyword evidence="6" id="KW-0732">Signal</keyword>
<dbReference type="InterPro" id="IPR000531">
    <property type="entry name" value="Beta-barrel_TonB"/>
</dbReference>
<protein>
    <recommendedName>
        <fullName evidence="13">TonB-dependent receptor-like beta-barrel domain-containing protein</fullName>
    </recommendedName>
</protein>
<evidence type="ECO:0000259" key="13">
    <source>
        <dbReference type="Pfam" id="PF00593"/>
    </source>
</evidence>
<evidence type="ECO:0000256" key="9">
    <source>
        <dbReference type="ARBA" id="ARBA00023077"/>
    </source>
</evidence>
<reference evidence="14 15" key="1">
    <citation type="journal article" date="2017" name="Int. J. Syst. Evol. Microbiol.">
        <title>Arachidicoccus ginsenosidivorans sp. nov., with ginsenoside-converting activity isolated from ginseng cultivating soil.</title>
        <authorList>
            <person name="Siddiqi M.Z."/>
            <person name="Aslam Z."/>
            <person name="Im W.T."/>
        </authorList>
    </citation>
    <scope>NUCLEOTIDE SEQUENCE [LARGE SCALE GENOMIC DNA]</scope>
    <source>
        <strain evidence="14 15">Gsoil 809</strain>
    </source>
</reference>
<keyword evidence="9" id="KW-0798">TonB box</keyword>
<evidence type="ECO:0000256" key="10">
    <source>
        <dbReference type="ARBA" id="ARBA00023136"/>
    </source>
</evidence>
<dbReference type="PANTHER" id="PTHR32552:SF68">
    <property type="entry name" value="FERRICHROME OUTER MEMBRANE TRANSPORTER_PHAGE RECEPTOR"/>
    <property type="match status" value="1"/>
</dbReference>
<dbReference type="Pfam" id="PF00593">
    <property type="entry name" value="TonB_dep_Rec_b-barrel"/>
    <property type="match status" value="1"/>
</dbReference>
<dbReference type="OrthoDB" id="9758472at2"/>
<comment type="subcellular location">
    <subcellularLocation>
        <location evidence="1 12">Cell outer membrane</location>
        <topology evidence="1 12">Multi-pass membrane protein</topology>
    </subcellularLocation>
</comment>
<evidence type="ECO:0000313" key="14">
    <source>
        <dbReference type="EMBL" id="QEC72011.1"/>
    </source>
</evidence>
<dbReference type="InterPro" id="IPR036942">
    <property type="entry name" value="Beta-barrel_TonB_sf"/>
</dbReference>
<keyword evidence="5 12" id="KW-0812">Transmembrane</keyword>
<dbReference type="PANTHER" id="PTHR32552">
    <property type="entry name" value="FERRICHROME IRON RECEPTOR-RELATED"/>
    <property type="match status" value="1"/>
</dbReference>
<evidence type="ECO:0000313" key="15">
    <source>
        <dbReference type="Proteomes" id="UP000321291"/>
    </source>
</evidence>
<dbReference type="AlphaFoldDB" id="A0A5B8VLT1"/>
<dbReference type="KEGG" id="agi:FSB73_10375"/>
<keyword evidence="7" id="KW-0408">Iron</keyword>
<feature type="domain" description="TonB-dependent receptor-like beta-barrel" evidence="13">
    <location>
        <begin position="40"/>
        <end position="474"/>
    </location>
</feature>
<dbReference type="InterPro" id="IPR039426">
    <property type="entry name" value="TonB-dep_rcpt-like"/>
</dbReference>
<proteinExistence type="inferred from homology"/>
<evidence type="ECO:0000256" key="11">
    <source>
        <dbReference type="ARBA" id="ARBA00023237"/>
    </source>
</evidence>
<keyword evidence="2 12" id="KW-0813">Transport</keyword>
<keyword evidence="10 12" id="KW-0472">Membrane</keyword>
<evidence type="ECO:0000256" key="12">
    <source>
        <dbReference type="PROSITE-ProRule" id="PRU01360"/>
    </source>
</evidence>
<dbReference type="GO" id="GO:0009279">
    <property type="term" value="C:cell outer membrane"/>
    <property type="evidence" value="ECO:0007669"/>
    <property type="project" value="UniProtKB-SubCell"/>
</dbReference>
<evidence type="ECO:0000256" key="8">
    <source>
        <dbReference type="ARBA" id="ARBA00023065"/>
    </source>
</evidence>
<comment type="similarity">
    <text evidence="12">Belongs to the TonB-dependent receptor family.</text>
</comment>
<keyword evidence="11 12" id="KW-0998">Cell outer membrane</keyword>
<evidence type="ECO:0000256" key="5">
    <source>
        <dbReference type="ARBA" id="ARBA00022692"/>
    </source>
</evidence>
<evidence type="ECO:0000256" key="3">
    <source>
        <dbReference type="ARBA" id="ARBA00022452"/>
    </source>
</evidence>
<dbReference type="SUPFAM" id="SSF56935">
    <property type="entry name" value="Porins"/>
    <property type="match status" value="1"/>
</dbReference>
<accession>A0A5B8VLT1</accession>
<dbReference type="PROSITE" id="PS52016">
    <property type="entry name" value="TONB_DEPENDENT_REC_3"/>
    <property type="match status" value="1"/>
</dbReference>
<keyword evidence="8" id="KW-0406">Ion transport</keyword>
<evidence type="ECO:0000256" key="1">
    <source>
        <dbReference type="ARBA" id="ARBA00004571"/>
    </source>
</evidence>
<evidence type="ECO:0000256" key="4">
    <source>
        <dbReference type="ARBA" id="ARBA00022496"/>
    </source>
</evidence>
<name>A0A5B8VLT1_9BACT</name>
<organism evidence="14 15">
    <name type="scientific">Arachidicoccus ginsenosidivorans</name>
    <dbReference type="NCBI Taxonomy" id="496057"/>
    <lineage>
        <taxon>Bacteria</taxon>
        <taxon>Pseudomonadati</taxon>
        <taxon>Bacteroidota</taxon>
        <taxon>Chitinophagia</taxon>
        <taxon>Chitinophagales</taxon>
        <taxon>Chitinophagaceae</taxon>
        <taxon>Arachidicoccus</taxon>
    </lineage>
</organism>
<sequence length="500" mass="55858">MTGAHNDNKSNQDAGFLKSTMLAPSLYVQVNNRVSVNVNTEFFHRDATSPYWMTPTSKTIYKRAPDLPINYDLSFTNNDVYFTATQFNVNAQIKTQINKQWLSQTSVAHTNNDLTGPMLSLNGVTDSTLTRSISGGVQNFQTFQLQQNFIGDFKIAGKRNRMVLGLNYLDYNDNSNTASFNMDTVNFIHPDKSYYNFNRAAVDSRLADAAYKKSAGDQKSYSAYVSDVFNLLENLNLMASLRVDRFENGGNHNQLTGKTTGKYGQTALSPKFGIVYQPVLNKVSLFANYQDGFNNVGGTDYDGNSFKPENGKQFEAGTKLNLLHGLLTGTLSYYYIKVENTLRSDLDHDGFSVQDGTQESKGFEAELTSNPLPGLDIFAGYAYNESQYLKADDGLKGTRPDGAGPKNTANLWASYKILKSWAKGLGIGFGGVYGTRLDNLKHLTGFEVPSYLVTDASLFYERSMYRLTLKVNNLGNEKYWNNRLQLQQMRNVTASITIHF</sequence>
<dbReference type="Gene3D" id="2.40.170.20">
    <property type="entry name" value="TonB-dependent receptor, beta-barrel domain"/>
    <property type="match status" value="1"/>
</dbReference>
<dbReference type="Proteomes" id="UP000321291">
    <property type="component" value="Chromosome"/>
</dbReference>
<dbReference type="EMBL" id="CP042434">
    <property type="protein sequence ID" value="QEC72011.1"/>
    <property type="molecule type" value="Genomic_DNA"/>
</dbReference>
<keyword evidence="4" id="KW-0410">Iron transport</keyword>
<gene>
    <name evidence="14" type="ORF">FSB73_10375</name>
</gene>
<keyword evidence="15" id="KW-1185">Reference proteome</keyword>